<evidence type="ECO:0000313" key="3">
    <source>
        <dbReference type="EMBL" id="RSL30641.1"/>
    </source>
</evidence>
<dbReference type="InterPro" id="IPR045946">
    <property type="entry name" value="DUF6366"/>
</dbReference>
<keyword evidence="4" id="KW-1185">Reference proteome</keyword>
<dbReference type="AlphaFoldDB" id="A0A428MWZ0"/>
<accession>A0A428MWZ0</accession>
<dbReference type="Proteomes" id="UP000275076">
    <property type="component" value="Unassembled WGS sequence"/>
</dbReference>
<feature type="transmembrane region" description="Helical" evidence="2">
    <location>
        <begin position="47"/>
        <end position="70"/>
    </location>
</feature>
<organism evidence="3 4">
    <name type="scientific">Salibacterium salarium</name>
    <dbReference type="NCBI Taxonomy" id="284579"/>
    <lineage>
        <taxon>Bacteria</taxon>
        <taxon>Bacillati</taxon>
        <taxon>Bacillota</taxon>
        <taxon>Bacilli</taxon>
        <taxon>Bacillales</taxon>
        <taxon>Bacillaceae</taxon>
    </lineage>
</organism>
<comment type="caution">
    <text evidence="3">The sequence shown here is derived from an EMBL/GenBank/DDBJ whole genome shotgun (WGS) entry which is preliminary data.</text>
</comment>
<dbReference type="Pfam" id="PF19893">
    <property type="entry name" value="DUF6366"/>
    <property type="match status" value="1"/>
</dbReference>
<evidence type="ECO:0000313" key="4">
    <source>
        <dbReference type="Proteomes" id="UP000275076"/>
    </source>
</evidence>
<sequence>MSANKETPKRRRERLRQGELRKNPSGNMNDASHKANSSGLVDLVNSLGWKGMGILIVVIIVGYIIASLFFG</sequence>
<evidence type="ECO:0008006" key="5">
    <source>
        <dbReference type="Google" id="ProtNLM"/>
    </source>
</evidence>
<gene>
    <name evidence="3" type="ORF">D7Z54_25105</name>
</gene>
<evidence type="ECO:0000256" key="2">
    <source>
        <dbReference type="SAM" id="Phobius"/>
    </source>
</evidence>
<feature type="region of interest" description="Disordered" evidence="1">
    <location>
        <begin position="1"/>
        <end position="35"/>
    </location>
</feature>
<dbReference type="RefSeq" id="WP_125560260.1">
    <property type="nucleotide sequence ID" value="NZ_RBVX01000034.1"/>
</dbReference>
<reference evidence="3 4" key="1">
    <citation type="submission" date="2018-10" db="EMBL/GenBank/DDBJ databases">
        <title>Draft genome sequence of Bacillus salarius IM0101, isolated from a hypersaline soil in Inner Mongolia, China.</title>
        <authorList>
            <person name="Yamprayoonswat W."/>
            <person name="Boonvisut S."/>
            <person name="Jumpathong W."/>
            <person name="Sittihan S."/>
            <person name="Ruangsuj P."/>
            <person name="Wanthongcharoen S."/>
            <person name="Thongpramul N."/>
            <person name="Pimmason S."/>
            <person name="Yu B."/>
            <person name="Yasawong M."/>
        </authorList>
    </citation>
    <scope>NUCLEOTIDE SEQUENCE [LARGE SCALE GENOMIC DNA]</scope>
    <source>
        <strain evidence="3 4">IM0101</strain>
    </source>
</reference>
<proteinExistence type="predicted"/>
<name>A0A428MWZ0_9BACI</name>
<keyword evidence="2" id="KW-1133">Transmembrane helix</keyword>
<protein>
    <recommendedName>
        <fullName evidence="5">Phage capsid protein</fullName>
    </recommendedName>
</protein>
<keyword evidence="2" id="KW-0472">Membrane</keyword>
<evidence type="ECO:0000256" key="1">
    <source>
        <dbReference type="SAM" id="MobiDB-lite"/>
    </source>
</evidence>
<feature type="compositionally biased region" description="Polar residues" evidence="1">
    <location>
        <begin position="24"/>
        <end position="35"/>
    </location>
</feature>
<dbReference type="EMBL" id="RBVX01000034">
    <property type="protein sequence ID" value="RSL30641.1"/>
    <property type="molecule type" value="Genomic_DNA"/>
</dbReference>
<keyword evidence="2" id="KW-0812">Transmembrane</keyword>